<dbReference type="EMBL" id="HG793153">
    <property type="protein sequence ID" value="CRL27028.1"/>
    <property type="molecule type" value="Genomic_DNA"/>
</dbReference>
<proteinExistence type="predicted"/>
<evidence type="ECO:0000313" key="2">
    <source>
        <dbReference type="Proteomes" id="UP000053732"/>
    </source>
</evidence>
<organism evidence="1 2">
    <name type="scientific">Penicillium camemberti (strain FM 013)</name>
    <dbReference type="NCBI Taxonomy" id="1429867"/>
    <lineage>
        <taxon>Eukaryota</taxon>
        <taxon>Fungi</taxon>
        <taxon>Dikarya</taxon>
        <taxon>Ascomycota</taxon>
        <taxon>Pezizomycotina</taxon>
        <taxon>Eurotiomycetes</taxon>
        <taxon>Eurotiomycetidae</taxon>
        <taxon>Eurotiales</taxon>
        <taxon>Aspergillaceae</taxon>
        <taxon>Penicillium</taxon>
    </lineage>
</organism>
<sequence>MFLNRFNTVQKEAVAWAGPRRPPGPFNLFNPVTVLLYHILYGELECDLTNVAETRGG</sequence>
<dbReference type="AlphaFoldDB" id="A0A0G4PLK4"/>
<evidence type="ECO:0000313" key="1">
    <source>
        <dbReference type="EMBL" id="CRL27028.1"/>
    </source>
</evidence>
<reference evidence="1 2" key="1">
    <citation type="journal article" date="2014" name="Nat. Commun.">
        <title>Multiple recent horizontal transfers of a large genomic region in cheese making fungi.</title>
        <authorList>
            <person name="Cheeseman K."/>
            <person name="Ropars J."/>
            <person name="Renault P."/>
            <person name="Dupont J."/>
            <person name="Gouzy J."/>
            <person name="Branca A."/>
            <person name="Abraham A.L."/>
            <person name="Ceppi M."/>
            <person name="Conseiller E."/>
            <person name="Debuchy R."/>
            <person name="Malagnac F."/>
            <person name="Goarin A."/>
            <person name="Silar P."/>
            <person name="Lacoste S."/>
            <person name="Sallet E."/>
            <person name="Bensimon A."/>
            <person name="Giraud T."/>
            <person name="Brygoo Y."/>
        </authorList>
    </citation>
    <scope>NUCLEOTIDE SEQUENCE [LARGE SCALE GENOMIC DNA]</scope>
    <source>
        <strain evidence="2">FM 013</strain>
    </source>
</reference>
<keyword evidence="2" id="KW-1185">Reference proteome</keyword>
<gene>
    <name evidence="1" type="ORF">PCAMFM013_S020g000187</name>
</gene>
<accession>A0A0G4PLK4</accession>
<protein>
    <submittedName>
        <fullName evidence="1">Str. FM013</fullName>
    </submittedName>
</protein>
<dbReference type="Proteomes" id="UP000053732">
    <property type="component" value="Unassembled WGS sequence"/>
</dbReference>
<name>A0A0G4PLK4_PENC3</name>